<dbReference type="GO" id="GO:0016887">
    <property type="term" value="F:ATP hydrolysis activity"/>
    <property type="evidence" value="ECO:0007669"/>
    <property type="project" value="InterPro"/>
</dbReference>
<gene>
    <name evidence="5" type="ORF">IPP15_18425</name>
</gene>
<keyword evidence="1" id="KW-0813">Transport</keyword>
<keyword evidence="3 5" id="KW-0067">ATP-binding</keyword>
<evidence type="ECO:0000256" key="2">
    <source>
        <dbReference type="ARBA" id="ARBA00022741"/>
    </source>
</evidence>
<evidence type="ECO:0000313" key="5">
    <source>
        <dbReference type="EMBL" id="MBK9984312.1"/>
    </source>
</evidence>
<dbReference type="AlphaFoldDB" id="A0A9D7XV39"/>
<evidence type="ECO:0000256" key="3">
    <source>
        <dbReference type="ARBA" id="ARBA00022840"/>
    </source>
</evidence>
<dbReference type="Proteomes" id="UP000808337">
    <property type="component" value="Unassembled WGS sequence"/>
</dbReference>
<sequence length="209" mass="23555">MDLYIQKLSKAFNQKPIFNNLSFEIRAGSRFAITGSNGSGKSTLLKILSGGMLPTSGVITYYLEGKKIPEESLFRQVHFVAPYNSVIEELSLKELFHLHKSLGLLKGYPIFQDWFSNLHYPFSPDQQIKSFSSGMKQRVKLGLTLLDDRPLVLLDEPTSNLDEQGKTWFFNLLGQLREFQTLVIASNDALEISYCTARINLDGVVSVVD</sequence>
<name>A0A9D7XV39_9BACT</name>
<evidence type="ECO:0000256" key="1">
    <source>
        <dbReference type="ARBA" id="ARBA00022448"/>
    </source>
</evidence>
<dbReference type="EMBL" id="JADKGY010000029">
    <property type="protein sequence ID" value="MBK9984312.1"/>
    <property type="molecule type" value="Genomic_DNA"/>
</dbReference>
<dbReference type="InterPro" id="IPR027417">
    <property type="entry name" value="P-loop_NTPase"/>
</dbReference>
<dbReference type="PANTHER" id="PTHR42939">
    <property type="entry name" value="ABC TRANSPORTER ATP-BINDING PROTEIN ALBC-RELATED"/>
    <property type="match status" value="1"/>
</dbReference>
<evidence type="ECO:0000313" key="6">
    <source>
        <dbReference type="Proteomes" id="UP000808337"/>
    </source>
</evidence>
<dbReference type="InterPro" id="IPR003593">
    <property type="entry name" value="AAA+_ATPase"/>
</dbReference>
<dbReference type="InterPro" id="IPR017871">
    <property type="entry name" value="ABC_transporter-like_CS"/>
</dbReference>
<dbReference type="GO" id="GO:0005524">
    <property type="term" value="F:ATP binding"/>
    <property type="evidence" value="ECO:0007669"/>
    <property type="project" value="UniProtKB-KW"/>
</dbReference>
<comment type="caution">
    <text evidence="5">The sequence shown here is derived from an EMBL/GenBank/DDBJ whole genome shotgun (WGS) entry which is preliminary data.</text>
</comment>
<dbReference type="Pfam" id="PF00005">
    <property type="entry name" value="ABC_tran"/>
    <property type="match status" value="1"/>
</dbReference>
<dbReference type="InterPro" id="IPR003439">
    <property type="entry name" value="ABC_transporter-like_ATP-bd"/>
</dbReference>
<dbReference type="PANTHER" id="PTHR42939:SF1">
    <property type="entry name" value="ABC TRANSPORTER ATP-BINDING PROTEIN ALBC-RELATED"/>
    <property type="match status" value="1"/>
</dbReference>
<reference evidence="5 6" key="1">
    <citation type="submission" date="2020-10" db="EMBL/GenBank/DDBJ databases">
        <title>Connecting structure to function with the recovery of over 1000 high-quality activated sludge metagenome-assembled genomes encoding full-length rRNA genes using long-read sequencing.</title>
        <authorList>
            <person name="Singleton C.M."/>
            <person name="Petriglieri F."/>
            <person name="Kristensen J.M."/>
            <person name="Kirkegaard R.H."/>
            <person name="Michaelsen T.Y."/>
            <person name="Andersen M.H."/>
            <person name="Karst S.M."/>
            <person name="Dueholm M.S."/>
            <person name="Nielsen P.H."/>
            <person name="Albertsen M."/>
        </authorList>
    </citation>
    <scope>NUCLEOTIDE SEQUENCE [LARGE SCALE GENOMIC DNA]</scope>
    <source>
        <strain evidence="5">Ribe_18-Q3-R11-54_MAXAC.273</strain>
    </source>
</reference>
<dbReference type="SUPFAM" id="SSF52540">
    <property type="entry name" value="P-loop containing nucleoside triphosphate hydrolases"/>
    <property type="match status" value="1"/>
</dbReference>
<protein>
    <submittedName>
        <fullName evidence="5">ATP-binding cassette domain-containing protein</fullName>
    </submittedName>
</protein>
<accession>A0A9D7XV39</accession>
<dbReference type="PROSITE" id="PS00211">
    <property type="entry name" value="ABC_TRANSPORTER_1"/>
    <property type="match status" value="1"/>
</dbReference>
<proteinExistence type="predicted"/>
<evidence type="ECO:0000259" key="4">
    <source>
        <dbReference type="PROSITE" id="PS50893"/>
    </source>
</evidence>
<dbReference type="SMART" id="SM00382">
    <property type="entry name" value="AAA"/>
    <property type="match status" value="1"/>
</dbReference>
<dbReference type="InterPro" id="IPR051782">
    <property type="entry name" value="ABC_Transporter_VariousFunc"/>
</dbReference>
<dbReference type="Gene3D" id="3.40.50.300">
    <property type="entry name" value="P-loop containing nucleotide triphosphate hydrolases"/>
    <property type="match status" value="1"/>
</dbReference>
<feature type="domain" description="ABC transporter" evidence="4">
    <location>
        <begin position="3"/>
        <end position="208"/>
    </location>
</feature>
<keyword evidence="2" id="KW-0547">Nucleotide-binding</keyword>
<dbReference type="PROSITE" id="PS50893">
    <property type="entry name" value="ABC_TRANSPORTER_2"/>
    <property type="match status" value="1"/>
</dbReference>
<organism evidence="5 6">
    <name type="scientific">Candidatus Opimibacter skivensis</name>
    <dbReference type="NCBI Taxonomy" id="2982028"/>
    <lineage>
        <taxon>Bacteria</taxon>
        <taxon>Pseudomonadati</taxon>
        <taxon>Bacteroidota</taxon>
        <taxon>Saprospiria</taxon>
        <taxon>Saprospirales</taxon>
        <taxon>Saprospiraceae</taxon>
        <taxon>Candidatus Opimibacter</taxon>
    </lineage>
</organism>